<dbReference type="PANTHER" id="PTHR14134:SF2">
    <property type="entry name" value="E3 UBIQUITIN-PROTEIN LIGASE RAD18"/>
    <property type="match status" value="1"/>
</dbReference>
<evidence type="ECO:0000256" key="11">
    <source>
        <dbReference type="ARBA" id="ARBA00022786"/>
    </source>
</evidence>
<dbReference type="InterPro" id="IPR013083">
    <property type="entry name" value="Znf_RING/FYVE/PHD"/>
</dbReference>
<keyword evidence="8" id="KW-0479">Metal-binding</keyword>
<evidence type="ECO:0000256" key="2">
    <source>
        <dbReference type="ARBA" id="ARBA00004123"/>
    </source>
</evidence>
<organism evidence="23 24">
    <name type="scientific">Suhomyces tanzawaensis NRRL Y-17324</name>
    <dbReference type="NCBI Taxonomy" id="984487"/>
    <lineage>
        <taxon>Eukaryota</taxon>
        <taxon>Fungi</taxon>
        <taxon>Dikarya</taxon>
        <taxon>Ascomycota</taxon>
        <taxon>Saccharomycotina</taxon>
        <taxon>Pichiomycetes</taxon>
        <taxon>Debaryomycetaceae</taxon>
        <taxon>Suhomyces</taxon>
    </lineage>
</organism>
<dbReference type="EMBL" id="KV453909">
    <property type="protein sequence ID" value="ODV81870.1"/>
    <property type="molecule type" value="Genomic_DNA"/>
</dbReference>
<name>A0A1E4SQT2_9ASCO</name>
<evidence type="ECO:0000256" key="12">
    <source>
        <dbReference type="ARBA" id="ARBA00022833"/>
    </source>
</evidence>
<dbReference type="GO" id="GO:0005634">
    <property type="term" value="C:nucleus"/>
    <property type="evidence" value="ECO:0007669"/>
    <property type="project" value="UniProtKB-SubCell"/>
</dbReference>
<keyword evidence="24" id="KW-1185">Reference proteome</keyword>
<evidence type="ECO:0000256" key="17">
    <source>
        <dbReference type="ARBA" id="ARBA00074353"/>
    </source>
</evidence>
<feature type="region of interest" description="Disordered" evidence="20">
    <location>
        <begin position="100"/>
        <end position="147"/>
    </location>
</feature>
<evidence type="ECO:0000256" key="14">
    <source>
        <dbReference type="ARBA" id="ARBA00023204"/>
    </source>
</evidence>
<keyword evidence="10 19" id="KW-0863">Zinc-finger</keyword>
<comment type="similarity">
    <text evidence="4">Belongs to the RAD18 family.</text>
</comment>
<dbReference type="PROSITE" id="PS50800">
    <property type="entry name" value="SAP"/>
    <property type="match status" value="1"/>
</dbReference>
<dbReference type="InterPro" id="IPR006642">
    <property type="entry name" value="Rad18_UBZ4"/>
</dbReference>
<reference evidence="24" key="1">
    <citation type="submission" date="2016-05" db="EMBL/GenBank/DDBJ databases">
        <title>Comparative genomics of biotechnologically important yeasts.</title>
        <authorList>
            <consortium name="DOE Joint Genome Institute"/>
            <person name="Riley R."/>
            <person name="Haridas S."/>
            <person name="Wolfe K.H."/>
            <person name="Lopes M.R."/>
            <person name="Hittinger C.T."/>
            <person name="Goker M."/>
            <person name="Salamov A."/>
            <person name="Wisecaver J."/>
            <person name="Long T.M."/>
            <person name="Aerts A.L."/>
            <person name="Barry K."/>
            <person name="Choi C."/>
            <person name="Clum A."/>
            <person name="Coughlan A.Y."/>
            <person name="Deshpande S."/>
            <person name="Douglass A.P."/>
            <person name="Hanson S.J."/>
            <person name="Klenk H.-P."/>
            <person name="Labutti K."/>
            <person name="Lapidus A."/>
            <person name="Lindquist E."/>
            <person name="Lipzen A."/>
            <person name="Meier-Kolthoff J.P."/>
            <person name="Ohm R.A."/>
            <person name="Otillar R.P."/>
            <person name="Pangilinan J."/>
            <person name="Peng Y."/>
            <person name="Rokas A."/>
            <person name="Rosa C.A."/>
            <person name="Scheuner C."/>
            <person name="Sibirny A.A."/>
            <person name="Slot J.C."/>
            <person name="Stielow J.B."/>
            <person name="Sun H."/>
            <person name="Kurtzman C.P."/>
            <person name="Blackwell M."/>
            <person name="Grigoriev I.V."/>
            <person name="Jeffries T.W."/>
        </authorList>
    </citation>
    <scope>NUCLEOTIDE SEQUENCE [LARGE SCALE GENOMIC DNA]</scope>
    <source>
        <strain evidence="24">NRRL Y-17324</strain>
    </source>
</reference>
<dbReference type="UniPathway" id="UPA00143"/>
<dbReference type="Pfam" id="PF13923">
    <property type="entry name" value="zf-C3HC4_2"/>
    <property type="match status" value="1"/>
</dbReference>
<evidence type="ECO:0000256" key="8">
    <source>
        <dbReference type="ARBA" id="ARBA00022723"/>
    </source>
</evidence>
<dbReference type="PROSITE" id="PS50089">
    <property type="entry name" value="ZF_RING_2"/>
    <property type="match status" value="1"/>
</dbReference>
<keyword evidence="9" id="KW-0227">DNA damage</keyword>
<comment type="catalytic activity">
    <reaction evidence="1">
        <text>S-ubiquitinyl-[E2 ubiquitin-conjugating enzyme]-L-cysteine + [acceptor protein]-L-lysine = [E2 ubiquitin-conjugating enzyme]-L-cysteine + N(6)-ubiquitinyl-[acceptor protein]-L-lysine.</text>
        <dbReference type="EC" id="2.3.2.27"/>
    </reaction>
</comment>
<dbReference type="Proteomes" id="UP000094285">
    <property type="component" value="Unassembled WGS sequence"/>
</dbReference>
<feature type="compositionally biased region" description="Acidic residues" evidence="20">
    <location>
        <begin position="122"/>
        <end position="132"/>
    </location>
</feature>
<evidence type="ECO:0000256" key="10">
    <source>
        <dbReference type="ARBA" id="ARBA00022771"/>
    </source>
</evidence>
<dbReference type="Pfam" id="PF02037">
    <property type="entry name" value="SAP"/>
    <property type="match status" value="1"/>
</dbReference>
<dbReference type="SMART" id="SM00513">
    <property type="entry name" value="SAP"/>
    <property type="match status" value="1"/>
</dbReference>
<dbReference type="PANTHER" id="PTHR14134">
    <property type="entry name" value="E3 UBIQUITIN-PROTEIN LIGASE RAD18"/>
    <property type="match status" value="1"/>
</dbReference>
<evidence type="ECO:0000256" key="7">
    <source>
        <dbReference type="ARBA" id="ARBA00022679"/>
    </source>
</evidence>
<evidence type="ECO:0000256" key="1">
    <source>
        <dbReference type="ARBA" id="ARBA00000900"/>
    </source>
</evidence>
<feature type="domain" description="RING-type" evidence="21">
    <location>
        <begin position="27"/>
        <end position="65"/>
    </location>
</feature>
<dbReference type="PROSITE" id="PS00518">
    <property type="entry name" value="ZF_RING_1"/>
    <property type="match status" value="1"/>
</dbReference>
<comment type="pathway">
    <text evidence="3">Protein modification; protein ubiquitination.</text>
</comment>
<keyword evidence="14" id="KW-0234">DNA repair</keyword>
<proteinExistence type="inferred from homology"/>
<dbReference type="AlphaFoldDB" id="A0A1E4SQT2"/>
<evidence type="ECO:0000313" key="23">
    <source>
        <dbReference type="EMBL" id="ODV81870.1"/>
    </source>
</evidence>
<dbReference type="GO" id="GO:0006513">
    <property type="term" value="P:protein monoubiquitination"/>
    <property type="evidence" value="ECO:0007669"/>
    <property type="project" value="InterPro"/>
</dbReference>
<protein>
    <recommendedName>
        <fullName evidence="6">Postreplication repair E3 ubiquitin-protein ligase RAD18</fullName>
        <ecNumber evidence="5">2.3.2.27</ecNumber>
    </recommendedName>
    <alternativeName>
        <fullName evidence="17">Postreplication repair E3 ubiquitin-protein ligase rad18</fullName>
    </alternativeName>
    <alternativeName>
        <fullName evidence="16 18">RING-type E3 ubiquitin transferase RAD18</fullName>
    </alternativeName>
</protein>
<evidence type="ECO:0000256" key="16">
    <source>
        <dbReference type="ARBA" id="ARBA00031783"/>
    </source>
</evidence>
<dbReference type="GO" id="GO:0008270">
    <property type="term" value="F:zinc ion binding"/>
    <property type="evidence" value="ECO:0007669"/>
    <property type="project" value="UniProtKB-KW"/>
</dbReference>
<accession>A0A1E4SQT2</accession>
<dbReference type="InterPro" id="IPR003034">
    <property type="entry name" value="SAP_dom"/>
</dbReference>
<dbReference type="SMART" id="SM00184">
    <property type="entry name" value="RING"/>
    <property type="match status" value="1"/>
</dbReference>
<evidence type="ECO:0000256" key="3">
    <source>
        <dbReference type="ARBA" id="ARBA00004906"/>
    </source>
</evidence>
<keyword evidence="12" id="KW-0862">Zinc</keyword>
<evidence type="ECO:0000313" key="24">
    <source>
        <dbReference type="Proteomes" id="UP000094285"/>
    </source>
</evidence>
<evidence type="ECO:0000256" key="20">
    <source>
        <dbReference type="SAM" id="MobiDB-lite"/>
    </source>
</evidence>
<dbReference type="SMART" id="SM00734">
    <property type="entry name" value="ZnF_Rad18"/>
    <property type="match status" value="1"/>
</dbReference>
<dbReference type="GO" id="GO:0006281">
    <property type="term" value="P:DNA repair"/>
    <property type="evidence" value="ECO:0007669"/>
    <property type="project" value="UniProtKB-KW"/>
</dbReference>
<gene>
    <name evidence="23" type="ORF">CANTADRAFT_31875</name>
</gene>
<dbReference type="GO" id="GO:0003697">
    <property type="term" value="F:single-stranded DNA binding"/>
    <property type="evidence" value="ECO:0007669"/>
    <property type="project" value="InterPro"/>
</dbReference>
<evidence type="ECO:0000256" key="19">
    <source>
        <dbReference type="PROSITE-ProRule" id="PRU00175"/>
    </source>
</evidence>
<dbReference type="InterPro" id="IPR017907">
    <property type="entry name" value="Znf_RING_CS"/>
</dbReference>
<dbReference type="GO" id="GO:0061630">
    <property type="term" value="F:ubiquitin protein ligase activity"/>
    <property type="evidence" value="ECO:0007669"/>
    <property type="project" value="UniProtKB-EC"/>
</dbReference>
<dbReference type="STRING" id="984487.A0A1E4SQT2"/>
<keyword evidence="11" id="KW-0833">Ubl conjugation pathway</keyword>
<dbReference type="EC" id="2.3.2.27" evidence="5"/>
<feature type="non-terminal residue" evidence="23">
    <location>
        <position position="1"/>
    </location>
</feature>
<feature type="domain" description="SAP" evidence="22">
    <location>
        <begin position="248"/>
        <end position="282"/>
    </location>
</feature>
<keyword evidence="7" id="KW-0808">Transferase</keyword>
<evidence type="ECO:0000259" key="21">
    <source>
        <dbReference type="PROSITE" id="PS50089"/>
    </source>
</evidence>
<feature type="non-terminal residue" evidence="23">
    <location>
        <position position="366"/>
    </location>
</feature>
<sequence>LRSITDPSDWKTSLLPELAELDTLQRCYICKEFFRAPVITSCNHTFCSQCIREYLITNNSCPLCKTELFESNLKRHILLEEIVTCYSRLRPHILQQLEKKPEEQAVKDSGGSIEGSKRSEEPSDVIEISDEEVPSKKRKVEPNETVTIPDNGDIVDCPICGDQMTAEVLQTKHIDDCLNGRKPKRTPKARLSGIASFFKPAASRGSPPASTSTVSAPSPQISLGNANYYFNEAAKHNQESRKLPKLDFLSLTTPKLKEKLSALKLPVQGTRVQLELRYNQYYVLFNANLDSNRPIAEKVLRQKLTQWEGAHLAFSSSSGDLFTTRTSLSHKSITDKSFLVKQWRQAYGHEFRELIRAAKATLAKGS</sequence>
<evidence type="ECO:0000256" key="4">
    <source>
        <dbReference type="ARBA" id="ARBA00009506"/>
    </source>
</evidence>
<dbReference type="FunFam" id="3.30.40.10:FF:000172">
    <property type="entry name" value="E3 ubiquitin-protein ligase RAD18"/>
    <property type="match status" value="1"/>
</dbReference>
<keyword evidence="15" id="KW-0539">Nucleus</keyword>
<dbReference type="Gene3D" id="3.30.40.10">
    <property type="entry name" value="Zinc/RING finger domain, C3HC4 (zinc finger)"/>
    <property type="match status" value="1"/>
</dbReference>
<dbReference type="InterPro" id="IPR001841">
    <property type="entry name" value="Znf_RING"/>
</dbReference>
<evidence type="ECO:0000256" key="6">
    <source>
        <dbReference type="ARBA" id="ARBA00015551"/>
    </source>
</evidence>
<dbReference type="GO" id="GO:0006301">
    <property type="term" value="P:DNA damage tolerance"/>
    <property type="evidence" value="ECO:0007669"/>
    <property type="project" value="InterPro"/>
</dbReference>
<evidence type="ECO:0000256" key="9">
    <source>
        <dbReference type="ARBA" id="ARBA00022763"/>
    </source>
</evidence>
<evidence type="ECO:0000259" key="22">
    <source>
        <dbReference type="PROSITE" id="PS50800"/>
    </source>
</evidence>
<dbReference type="InterPro" id="IPR039577">
    <property type="entry name" value="Rad18"/>
</dbReference>
<dbReference type="GeneID" id="30982556"/>
<dbReference type="SUPFAM" id="SSF57850">
    <property type="entry name" value="RING/U-box"/>
    <property type="match status" value="1"/>
</dbReference>
<dbReference type="GO" id="GO:0097505">
    <property type="term" value="C:Rad6-Rad18 complex"/>
    <property type="evidence" value="ECO:0007669"/>
    <property type="project" value="TreeGrafter"/>
</dbReference>
<comment type="subcellular location">
    <subcellularLocation>
        <location evidence="2">Nucleus</location>
    </subcellularLocation>
</comment>
<evidence type="ECO:0000256" key="13">
    <source>
        <dbReference type="ARBA" id="ARBA00023125"/>
    </source>
</evidence>
<dbReference type="OrthoDB" id="9049620at2759"/>
<evidence type="ECO:0000256" key="5">
    <source>
        <dbReference type="ARBA" id="ARBA00012483"/>
    </source>
</evidence>
<dbReference type="RefSeq" id="XP_020066992.1">
    <property type="nucleotide sequence ID" value="XM_020208419.1"/>
</dbReference>
<keyword evidence="13" id="KW-0238">DNA-binding</keyword>
<evidence type="ECO:0000256" key="15">
    <source>
        <dbReference type="ARBA" id="ARBA00023242"/>
    </source>
</evidence>
<evidence type="ECO:0000256" key="18">
    <source>
        <dbReference type="ARBA" id="ARBA00082369"/>
    </source>
</evidence>